<keyword evidence="3" id="KW-0378">Hydrolase</keyword>
<protein>
    <submittedName>
        <fullName evidence="3">Alpha/beta hydrolase</fullName>
    </submittedName>
</protein>
<feature type="region of interest" description="Disordered" evidence="1">
    <location>
        <begin position="42"/>
        <end position="64"/>
    </location>
</feature>
<dbReference type="InterPro" id="IPR051321">
    <property type="entry name" value="PHA/PHB_synthase"/>
</dbReference>
<dbReference type="AlphaFoldDB" id="A0A9X0UDC8"/>
<sequence>MTSPWLRRGPRPLLLHLGLAAARAWAALGAIPGPLMLNHPTPARSNGSATGLPSWNPALPRSKAGRQEAARITAALAAGGHAPEAFHAAVLRVLRRQDAALLNGVAGYRRHPQRREMAEPPVVWAEGGSRLLDYGGGDDGPAVLVVPSLVNRADVLDLLPEASCLRYLAAQGARVLLLDWGTPGEAERGFSLTDYVAGRLERALLAAADLTGGRLVLVGYCMGGLLALAVAQRRPKQLAALALWATPWDFWAEEEAAPRALATLLPALEPLLEATGTLPVDAIQTLFAGLDPFAIGEKYRAFARLDPTSPRARRFVALEDWLNDGVPLAAPVARECLAGWYGANTPMRGAWRIAGEAVTPARLALPAFLAIPSRDRIVPPAAALALAPLLPRAQVHRAAAGHVGMVAGSTADAALWTPFLAWRASLPI</sequence>
<keyword evidence="4" id="KW-1185">Reference proteome</keyword>
<evidence type="ECO:0000313" key="3">
    <source>
        <dbReference type="EMBL" id="MBC4015433.1"/>
    </source>
</evidence>
<feature type="compositionally biased region" description="Polar residues" evidence="1">
    <location>
        <begin position="43"/>
        <end position="53"/>
    </location>
</feature>
<dbReference type="Proteomes" id="UP000600101">
    <property type="component" value="Unassembled WGS sequence"/>
</dbReference>
<comment type="caution">
    <text evidence="3">The sequence shown here is derived from an EMBL/GenBank/DDBJ whole genome shotgun (WGS) entry which is preliminary data.</text>
</comment>
<evidence type="ECO:0000313" key="4">
    <source>
        <dbReference type="Proteomes" id="UP000600101"/>
    </source>
</evidence>
<dbReference type="Gene3D" id="3.40.50.1820">
    <property type="entry name" value="alpha/beta hydrolase"/>
    <property type="match status" value="1"/>
</dbReference>
<dbReference type="InterPro" id="IPR000073">
    <property type="entry name" value="AB_hydrolase_1"/>
</dbReference>
<dbReference type="InterPro" id="IPR029058">
    <property type="entry name" value="AB_hydrolase_fold"/>
</dbReference>
<evidence type="ECO:0000256" key="1">
    <source>
        <dbReference type="SAM" id="MobiDB-lite"/>
    </source>
</evidence>
<dbReference type="SUPFAM" id="SSF53474">
    <property type="entry name" value="alpha/beta-Hydrolases"/>
    <property type="match status" value="1"/>
</dbReference>
<dbReference type="Pfam" id="PF00561">
    <property type="entry name" value="Abhydrolase_1"/>
    <property type="match status" value="1"/>
</dbReference>
<dbReference type="PANTHER" id="PTHR36837:SF2">
    <property type="entry name" value="POLY(3-HYDROXYALKANOATE) POLYMERASE SUBUNIT PHAC"/>
    <property type="match status" value="1"/>
</dbReference>
<proteinExistence type="predicted"/>
<name>A0A9X0UDC8_9PROT</name>
<reference evidence="3" key="1">
    <citation type="submission" date="2020-08" db="EMBL/GenBank/DDBJ databases">
        <authorList>
            <person name="Hu Y."/>
            <person name="Nguyen S.V."/>
            <person name="Li F."/>
            <person name="Fanning S."/>
        </authorList>
    </citation>
    <scope>NUCLEOTIDE SEQUENCE</scope>
    <source>
        <strain evidence="3">SYSU D8009</strain>
    </source>
</reference>
<dbReference type="GO" id="GO:0016787">
    <property type="term" value="F:hydrolase activity"/>
    <property type="evidence" value="ECO:0007669"/>
    <property type="project" value="UniProtKB-KW"/>
</dbReference>
<gene>
    <name evidence="3" type="ORF">H7965_08835</name>
</gene>
<feature type="domain" description="AB hydrolase-1" evidence="2">
    <location>
        <begin position="164"/>
        <end position="404"/>
    </location>
</feature>
<organism evidence="3 4">
    <name type="scientific">Siccirubricoccus deserti</name>
    <dbReference type="NCBI Taxonomy" id="2013562"/>
    <lineage>
        <taxon>Bacteria</taxon>
        <taxon>Pseudomonadati</taxon>
        <taxon>Pseudomonadota</taxon>
        <taxon>Alphaproteobacteria</taxon>
        <taxon>Acetobacterales</taxon>
        <taxon>Roseomonadaceae</taxon>
        <taxon>Siccirubricoccus</taxon>
    </lineage>
</organism>
<dbReference type="PANTHER" id="PTHR36837">
    <property type="entry name" value="POLY(3-HYDROXYALKANOATE) POLYMERASE SUBUNIT PHAC"/>
    <property type="match status" value="1"/>
</dbReference>
<evidence type="ECO:0000259" key="2">
    <source>
        <dbReference type="Pfam" id="PF00561"/>
    </source>
</evidence>
<dbReference type="EMBL" id="JACOMF010000007">
    <property type="protein sequence ID" value="MBC4015433.1"/>
    <property type="molecule type" value="Genomic_DNA"/>
</dbReference>
<accession>A0A9X0UDC8</accession>